<dbReference type="EMBL" id="BMAW01056918">
    <property type="protein sequence ID" value="GFT08299.1"/>
    <property type="molecule type" value="Genomic_DNA"/>
</dbReference>
<dbReference type="AlphaFoldDB" id="A0A8X6TH97"/>
<name>A0A8X6TH97_NEPPI</name>
<evidence type="ECO:0000313" key="3">
    <source>
        <dbReference type="Proteomes" id="UP000887013"/>
    </source>
</evidence>
<organism evidence="2 3">
    <name type="scientific">Nephila pilipes</name>
    <name type="common">Giant wood spider</name>
    <name type="synonym">Nephila maculata</name>
    <dbReference type="NCBI Taxonomy" id="299642"/>
    <lineage>
        <taxon>Eukaryota</taxon>
        <taxon>Metazoa</taxon>
        <taxon>Ecdysozoa</taxon>
        <taxon>Arthropoda</taxon>
        <taxon>Chelicerata</taxon>
        <taxon>Arachnida</taxon>
        <taxon>Araneae</taxon>
        <taxon>Araneomorphae</taxon>
        <taxon>Entelegynae</taxon>
        <taxon>Araneoidea</taxon>
        <taxon>Nephilidae</taxon>
        <taxon>Nephila</taxon>
    </lineage>
</organism>
<comment type="caution">
    <text evidence="2">The sequence shown here is derived from an EMBL/GenBank/DDBJ whole genome shotgun (WGS) entry which is preliminary data.</text>
</comment>
<evidence type="ECO:0000313" key="2">
    <source>
        <dbReference type="EMBL" id="GFT08299.1"/>
    </source>
</evidence>
<protein>
    <submittedName>
        <fullName evidence="2">Uncharacterized protein</fullName>
    </submittedName>
</protein>
<dbReference type="Proteomes" id="UP000887013">
    <property type="component" value="Unassembled WGS sequence"/>
</dbReference>
<accession>A0A8X6TH97</accession>
<feature type="region of interest" description="Disordered" evidence="1">
    <location>
        <begin position="88"/>
        <end position="128"/>
    </location>
</feature>
<sequence>MSHWHSVSLRQRHLKVPSLTFHPCLRVREQSQYFENGIAVPPGRYSDLLFPMANVSFPSGKDKLKDEIGWTESSSHFLYSVISPLKRSREEQPKGKPSVAQNAIGQPNGHCSGPAAMKVVNSGTRSPL</sequence>
<proteinExistence type="predicted"/>
<gene>
    <name evidence="2" type="ORF">NPIL_357601</name>
</gene>
<reference evidence="2" key="1">
    <citation type="submission" date="2020-08" db="EMBL/GenBank/DDBJ databases">
        <title>Multicomponent nature underlies the extraordinary mechanical properties of spider dragline silk.</title>
        <authorList>
            <person name="Kono N."/>
            <person name="Nakamura H."/>
            <person name="Mori M."/>
            <person name="Yoshida Y."/>
            <person name="Ohtoshi R."/>
            <person name="Malay A.D."/>
            <person name="Moran D.A.P."/>
            <person name="Tomita M."/>
            <person name="Numata K."/>
            <person name="Arakawa K."/>
        </authorList>
    </citation>
    <scope>NUCLEOTIDE SEQUENCE</scope>
</reference>
<keyword evidence="3" id="KW-1185">Reference proteome</keyword>
<evidence type="ECO:0000256" key="1">
    <source>
        <dbReference type="SAM" id="MobiDB-lite"/>
    </source>
</evidence>